<organism evidence="2 3">
    <name type="scientific">Favolaschia claudopus</name>
    <dbReference type="NCBI Taxonomy" id="2862362"/>
    <lineage>
        <taxon>Eukaryota</taxon>
        <taxon>Fungi</taxon>
        <taxon>Dikarya</taxon>
        <taxon>Basidiomycota</taxon>
        <taxon>Agaricomycotina</taxon>
        <taxon>Agaricomycetes</taxon>
        <taxon>Agaricomycetidae</taxon>
        <taxon>Agaricales</taxon>
        <taxon>Marasmiineae</taxon>
        <taxon>Mycenaceae</taxon>
        <taxon>Favolaschia</taxon>
    </lineage>
</organism>
<sequence length="294" mass="32645">MIADDQSLPSSTFLPSTTTIDDEFVQPPLTTTSPPPRVIDLGHPLVSRRRRLVSASIPLLSPTPPAAKQLLSLRYSFFLPPPAFLARYNYSSTQGSTFPRTHSALAPSPPFASAHLPRSHSPSELAFPSPRRLKHSPPASIPGLLCRNRKSKNDFVDSARLRLSTSATPTSTSRALYRPLQPLSPALRHATLLPRLPSPVPCLQHRCPMSTLPPIDRRPPFRIPDHIHVTLTTRRRDVVPQTLNNDDTDRNTFNSARRRQRSRHAVFPAPSPRAPRPTRCPPSSTLLESPSTQR</sequence>
<accession>A0AAV9YZG7</accession>
<feature type="compositionally biased region" description="Low complexity" evidence="1">
    <location>
        <begin position="7"/>
        <end position="19"/>
    </location>
</feature>
<dbReference type="Proteomes" id="UP001362999">
    <property type="component" value="Unassembled WGS sequence"/>
</dbReference>
<feature type="region of interest" description="Disordered" evidence="1">
    <location>
        <begin position="112"/>
        <end position="144"/>
    </location>
</feature>
<feature type="compositionally biased region" description="Low complexity" evidence="1">
    <location>
        <begin position="281"/>
        <end position="294"/>
    </location>
</feature>
<dbReference type="EMBL" id="JAWWNJ010000275">
    <property type="protein sequence ID" value="KAK6966441.1"/>
    <property type="molecule type" value="Genomic_DNA"/>
</dbReference>
<keyword evidence="3" id="KW-1185">Reference proteome</keyword>
<gene>
    <name evidence="2" type="ORF">R3P38DRAFT_3299838</name>
</gene>
<feature type="compositionally biased region" description="Pro residues" evidence="1">
    <location>
        <begin position="269"/>
        <end position="280"/>
    </location>
</feature>
<evidence type="ECO:0000313" key="3">
    <source>
        <dbReference type="Proteomes" id="UP001362999"/>
    </source>
</evidence>
<name>A0AAV9YZG7_9AGAR</name>
<evidence type="ECO:0000256" key="1">
    <source>
        <dbReference type="SAM" id="MobiDB-lite"/>
    </source>
</evidence>
<dbReference type="AlphaFoldDB" id="A0AAV9YZG7"/>
<proteinExistence type="predicted"/>
<feature type="compositionally biased region" description="Polar residues" evidence="1">
    <location>
        <begin position="241"/>
        <end position="255"/>
    </location>
</feature>
<evidence type="ECO:0000313" key="2">
    <source>
        <dbReference type="EMBL" id="KAK6966441.1"/>
    </source>
</evidence>
<comment type="caution">
    <text evidence="2">The sequence shown here is derived from an EMBL/GenBank/DDBJ whole genome shotgun (WGS) entry which is preliminary data.</text>
</comment>
<feature type="region of interest" description="Disordered" evidence="1">
    <location>
        <begin position="238"/>
        <end position="294"/>
    </location>
</feature>
<reference evidence="2 3" key="1">
    <citation type="journal article" date="2024" name="J Genomics">
        <title>Draft genome sequencing and assembly of Favolaschia claudopus CIRM-BRFM 2984 isolated from oak limbs.</title>
        <authorList>
            <person name="Navarro D."/>
            <person name="Drula E."/>
            <person name="Chaduli D."/>
            <person name="Cazenave R."/>
            <person name="Ahrendt S."/>
            <person name="Wang J."/>
            <person name="Lipzen A."/>
            <person name="Daum C."/>
            <person name="Barry K."/>
            <person name="Grigoriev I.V."/>
            <person name="Favel A."/>
            <person name="Rosso M.N."/>
            <person name="Martin F."/>
        </authorList>
    </citation>
    <scope>NUCLEOTIDE SEQUENCE [LARGE SCALE GENOMIC DNA]</scope>
    <source>
        <strain evidence="2 3">CIRM-BRFM 2984</strain>
    </source>
</reference>
<protein>
    <submittedName>
        <fullName evidence="2">Uncharacterized protein</fullName>
    </submittedName>
</protein>
<feature type="region of interest" description="Disordered" evidence="1">
    <location>
        <begin position="1"/>
        <end position="37"/>
    </location>
</feature>